<dbReference type="InterPro" id="IPR035924">
    <property type="entry name" value="FlaG-like_sf"/>
</dbReference>
<keyword evidence="2" id="KW-0282">Flagellum</keyword>
<accession>A0ABY8KFB3</accession>
<gene>
    <name evidence="2" type="ORF">QBO96_18455</name>
</gene>
<dbReference type="EMBL" id="CP122283">
    <property type="protein sequence ID" value="WGF37676.1"/>
    <property type="molecule type" value="Genomic_DNA"/>
</dbReference>
<name>A0ABY8KFB3_9BACI</name>
<dbReference type="PANTHER" id="PTHR37166:SF1">
    <property type="entry name" value="PROTEIN FLAG"/>
    <property type="match status" value="1"/>
</dbReference>
<dbReference type="Pfam" id="PF03646">
    <property type="entry name" value="FlaG"/>
    <property type="match status" value="1"/>
</dbReference>
<organism evidence="2 3">
    <name type="scientific">Lysinibacillus capsici</name>
    <dbReference type="NCBI Taxonomy" id="2115968"/>
    <lineage>
        <taxon>Bacteria</taxon>
        <taxon>Bacillati</taxon>
        <taxon>Bacillota</taxon>
        <taxon>Bacilli</taxon>
        <taxon>Bacillales</taxon>
        <taxon>Bacillaceae</taxon>
        <taxon>Lysinibacillus</taxon>
    </lineage>
</organism>
<reference evidence="2 3" key="1">
    <citation type="submission" date="2023-04" db="EMBL/GenBank/DDBJ databases">
        <title>Genomic of Lysinibacillus capsici TSBLM.</title>
        <authorList>
            <person name="Hu X.S."/>
            <person name="Yu C.H."/>
        </authorList>
    </citation>
    <scope>NUCLEOTIDE SEQUENCE [LARGE SCALE GENOMIC DNA]</scope>
    <source>
        <strain evidence="2 3">TSBLM</strain>
    </source>
</reference>
<dbReference type="SUPFAM" id="SSF160214">
    <property type="entry name" value="FlaG-like"/>
    <property type="match status" value="1"/>
</dbReference>
<dbReference type="Proteomes" id="UP001244564">
    <property type="component" value="Chromosome"/>
</dbReference>
<dbReference type="Gene3D" id="3.30.160.170">
    <property type="entry name" value="FlaG-like"/>
    <property type="match status" value="1"/>
</dbReference>
<evidence type="ECO:0000256" key="1">
    <source>
        <dbReference type="SAM" id="MobiDB-lite"/>
    </source>
</evidence>
<keyword evidence="3" id="KW-1185">Reference proteome</keyword>
<evidence type="ECO:0000313" key="3">
    <source>
        <dbReference type="Proteomes" id="UP001244564"/>
    </source>
</evidence>
<feature type="region of interest" description="Disordered" evidence="1">
    <location>
        <begin position="1"/>
        <end position="26"/>
    </location>
</feature>
<dbReference type="RefSeq" id="WP_279493972.1">
    <property type="nucleotide sequence ID" value="NZ_CP122283.1"/>
</dbReference>
<dbReference type="InterPro" id="IPR005186">
    <property type="entry name" value="FlaG"/>
</dbReference>
<sequence>MRITSQGQPTEGGNVTPTKASEKITSTDYTHISSTPIGETALVTVEEKEISKEKLQQAVDTMNNVLEANSNTAKFVYHEGLDRFYVTVVNKETDQVVKEIPPKKLLDAFYEMQKMLGLIVDEKI</sequence>
<proteinExistence type="predicted"/>
<dbReference type="PANTHER" id="PTHR37166">
    <property type="entry name" value="PROTEIN FLAG"/>
    <property type="match status" value="1"/>
</dbReference>
<evidence type="ECO:0000313" key="2">
    <source>
        <dbReference type="EMBL" id="WGF37676.1"/>
    </source>
</evidence>
<protein>
    <submittedName>
        <fullName evidence="2">Flagellar protein FlaG</fullName>
    </submittedName>
</protein>
<keyword evidence="2" id="KW-0966">Cell projection</keyword>
<keyword evidence="2" id="KW-0969">Cilium</keyword>